<name>A0A0N4ZA94_PARTI</name>
<evidence type="ECO:0000313" key="2">
    <source>
        <dbReference type="WBParaSite" id="PTRK_0000430100.1"/>
    </source>
</evidence>
<keyword evidence="1" id="KW-1185">Reference proteome</keyword>
<dbReference type="AlphaFoldDB" id="A0A0N4ZA94"/>
<dbReference type="Proteomes" id="UP000038045">
    <property type="component" value="Unplaced"/>
</dbReference>
<proteinExistence type="predicted"/>
<sequence>MNKSNNVDSFISINKEAGDKDSHWTGVKAAFRLYKEQNKFGDWKLKDLDWDKVNTALLEEISSSDISSRLKTLYGTNLRGTFEEKLNTLIKAVQTLKLGEVGTGNIVNIFVRHIEQKCINVQYPEDFNNMDEWKKLARTLDNTNNPSMDQTLPPTTFNQPKFSSTPLTSPNSTIISTASHPPETASPGTSFSNYDLNDFSIKPMDTTTLTHTSPGDNGQFTQLSKKIGMVEIGTNLSALNVWMDPAKYEARVAMTIKKKGSAKYDKYYTLMKETVRIMNQTEFIFRDRKVRVKVLYVIGDNQFMHYIFNIPLIFSNRGHNNCRICTISGPQWHKHRTCASVLPFIRKSHNIDYLPVNNHIILDGLHDILSGVANYFVSGTISIFLILLKKEYTEVQLIALILEKARDFNKENDIRTLLHGGFFKITRTASQKNKMNISGSQALLIARCFYEILTEIIPNQTNDRIYRILENIKALLKATLNLGYACNDYNLTLESAAHIFETNADVIYVLMPIVFGANFSISTKIHNLLHYSYCIRTTLMLPVMYSTIRFESSNCRIKKMISTSNCRINPSKTIIKKIIFLNRLHEGIESSLCPSNITSFNDWIYDDVFLSNNTTGTEIQSNKEILESSFHLNNIIQEQEIVSEQFDDNETKKKHDIETAHNNESNVDMNNQSEYGTFSTENSYNNNDDTYYPGMNIF</sequence>
<reference evidence="2" key="1">
    <citation type="submission" date="2017-02" db="UniProtKB">
        <authorList>
            <consortium name="WormBaseParasite"/>
        </authorList>
    </citation>
    <scope>IDENTIFICATION</scope>
</reference>
<evidence type="ECO:0000313" key="1">
    <source>
        <dbReference type="Proteomes" id="UP000038045"/>
    </source>
</evidence>
<organism evidence="1 2">
    <name type="scientific">Parastrongyloides trichosuri</name>
    <name type="common">Possum-specific nematode worm</name>
    <dbReference type="NCBI Taxonomy" id="131310"/>
    <lineage>
        <taxon>Eukaryota</taxon>
        <taxon>Metazoa</taxon>
        <taxon>Ecdysozoa</taxon>
        <taxon>Nematoda</taxon>
        <taxon>Chromadorea</taxon>
        <taxon>Rhabditida</taxon>
        <taxon>Tylenchina</taxon>
        <taxon>Panagrolaimomorpha</taxon>
        <taxon>Strongyloidoidea</taxon>
        <taxon>Strongyloididae</taxon>
        <taxon>Parastrongyloides</taxon>
    </lineage>
</organism>
<protein>
    <submittedName>
        <fullName evidence="2">Reverse transcriptase domain-containing protein</fullName>
    </submittedName>
</protein>
<dbReference type="WBParaSite" id="PTRK_0000430100.1">
    <property type="protein sequence ID" value="PTRK_0000430100.1"/>
    <property type="gene ID" value="PTRK_0000430100"/>
</dbReference>
<accession>A0A0N4ZA94</accession>